<dbReference type="PANTHER" id="PTHR40129">
    <property type="entry name" value="KETOPANTOATE REDUCTASE N-TERMINAL DOMAIN-CONTAINING PROTEIN"/>
    <property type="match status" value="1"/>
</dbReference>
<comment type="caution">
    <text evidence="1">The sequence shown here is derived from an EMBL/GenBank/DDBJ whole genome shotgun (WGS) entry which is preliminary data.</text>
</comment>
<evidence type="ECO:0008006" key="3">
    <source>
        <dbReference type="Google" id="ProtNLM"/>
    </source>
</evidence>
<keyword evidence="2" id="KW-1185">Reference proteome</keyword>
<dbReference type="OrthoDB" id="674948at2759"/>
<dbReference type="AlphaFoldDB" id="A0A9W8CSJ4"/>
<protein>
    <recommendedName>
        <fullName evidence="3">NAD(P)-binding protein</fullName>
    </recommendedName>
</protein>
<organism evidence="1 2">
    <name type="scientific">Coemansia erecta</name>
    <dbReference type="NCBI Taxonomy" id="147472"/>
    <lineage>
        <taxon>Eukaryota</taxon>
        <taxon>Fungi</taxon>
        <taxon>Fungi incertae sedis</taxon>
        <taxon>Zoopagomycota</taxon>
        <taxon>Kickxellomycotina</taxon>
        <taxon>Kickxellomycetes</taxon>
        <taxon>Kickxellales</taxon>
        <taxon>Kickxellaceae</taxon>
        <taxon>Coemansia</taxon>
    </lineage>
</organism>
<dbReference type="EMBL" id="JANBOJ010000124">
    <property type="protein sequence ID" value="KAJ1722218.1"/>
    <property type="molecule type" value="Genomic_DNA"/>
</dbReference>
<dbReference type="Gene3D" id="3.40.50.720">
    <property type="entry name" value="NAD(P)-binding Rossmann-like Domain"/>
    <property type="match status" value="1"/>
</dbReference>
<dbReference type="Proteomes" id="UP001149813">
    <property type="component" value="Unassembled WGS sequence"/>
</dbReference>
<evidence type="ECO:0000313" key="2">
    <source>
        <dbReference type="Proteomes" id="UP001149813"/>
    </source>
</evidence>
<gene>
    <name evidence="1" type="ORF">LPJ53_003351</name>
</gene>
<dbReference type="PANTHER" id="PTHR40129:SF2">
    <property type="entry name" value="KETOPANTOATE REDUCTASE N-TERMINAL DOMAIN-CONTAINING PROTEIN"/>
    <property type="match status" value="1"/>
</dbReference>
<reference evidence="1" key="1">
    <citation type="submission" date="2022-07" db="EMBL/GenBank/DDBJ databases">
        <title>Phylogenomic reconstructions and comparative analyses of Kickxellomycotina fungi.</title>
        <authorList>
            <person name="Reynolds N.K."/>
            <person name="Stajich J.E."/>
            <person name="Barry K."/>
            <person name="Grigoriev I.V."/>
            <person name="Crous P."/>
            <person name="Smith M.E."/>
        </authorList>
    </citation>
    <scope>NUCLEOTIDE SEQUENCE</scope>
    <source>
        <strain evidence="1">NBRC 32514</strain>
    </source>
</reference>
<evidence type="ECO:0000313" key="1">
    <source>
        <dbReference type="EMBL" id="KAJ1722218.1"/>
    </source>
</evidence>
<name>A0A9W8CSJ4_9FUNG</name>
<sequence length="289" mass="32705">MIDVLILGRGFVGKYLEELLHAQDITFRSTTSDGRDGTIKWHLPEHRAHAEDSNSFAALPAANAVVVTFPLQGEAAAMYLIHGYLDYHATTLSTSIKPQWVYLGSTRPFKEIPSTRFTKPDISAGGPRTEAEELIIKTFNGHVLNLAGLWGGERIPEGWSRFYKDKEKLRNRLNDRSLHLIHGADVARTILAVILKRDLPGGRWLISDKHTYDMLQILIRDPRVRGFLEELIQGDESVKKLLGTDKIDEIKMGESQVTLRIDSSHFWSEFGIEPDYLYAFGEPDPYKGF</sequence>
<accession>A0A9W8CSJ4</accession>
<proteinExistence type="predicted"/>